<feature type="transmembrane region" description="Helical" evidence="6">
    <location>
        <begin position="637"/>
        <end position="656"/>
    </location>
</feature>
<evidence type="ECO:0000313" key="7">
    <source>
        <dbReference type="EMBL" id="PWB75888.1"/>
    </source>
</evidence>
<feature type="transmembrane region" description="Helical" evidence="6">
    <location>
        <begin position="433"/>
        <end position="450"/>
    </location>
</feature>
<reference evidence="7 8" key="1">
    <citation type="journal article" date="2018" name="ISME J.">
        <title>A methanotrophic archaeon couples anaerobic oxidation of methane to Fe(III) reduction.</title>
        <authorList>
            <person name="Cai C."/>
            <person name="Leu A.O."/>
            <person name="Xie G.J."/>
            <person name="Guo J."/>
            <person name="Feng Y."/>
            <person name="Zhao J.X."/>
            <person name="Tyson G.W."/>
            <person name="Yuan Z."/>
            <person name="Hu S."/>
        </authorList>
    </citation>
    <scope>NUCLEOTIDE SEQUENCE [LARGE SCALE GENOMIC DNA]</scope>
    <source>
        <strain evidence="7">FeB_12</strain>
    </source>
</reference>
<evidence type="ECO:0000256" key="4">
    <source>
        <dbReference type="ARBA" id="ARBA00022989"/>
    </source>
</evidence>
<evidence type="ECO:0000256" key="2">
    <source>
        <dbReference type="ARBA" id="ARBA00022448"/>
    </source>
</evidence>
<comment type="caution">
    <text evidence="7">The sequence shown here is derived from an EMBL/GenBank/DDBJ whole genome shotgun (WGS) entry which is preliminary data.</text>
</comment>
<dbReference type="AlphaFoldDB" id="A0A855X4S0"/>
<dbReference type="NCBIfam" id="TIGR00728">
    <property type="entry name" value="OPT_sfam"/>
    <property type="match status" value="1"/>
</dbReference>
<feature type="transmembrane region" description="Helical" evidence="6">
    <location>
        <begin position="256"/>
        <end position="277"/>
    </location>
</feature>
<feature type="transmembrane region" description="Helical" evidence="6">
    <location>
        <begin position="375"/>
        <end position="396"/>
    </location>
</feature>
<feature type="transmembrane region" description="Helical" evidence="6">
    <location>
        <begin position="471"/>
        <end position="491"/>
    </location>
</feature>
<evidence type="ECO:0000256" key="6">
    <source>
        <dbReference type="SAM" id="Phobius"/>
    </source>
</evidence>
<feature type="transmembrane region" description="Helical" evidence="6">
    <location>
        <begin position="408"/>
        <end position="427"/>
    </location>
</feature>
<dbReference type="InterPro" id="IPR004814">
    <property type="entry name" value="Oligopep_transpt"/>
</dbReference>
<dbReference type="PANTHER" id="PTHR31645:SF0">
    <property type="entry name" value="OLIGOPEPTIDE TRANSPORTER YGL114W-RELATED"/>
    <property type="match status" value="1"/>
</dbReference>
<dbReference type="Proteomes" id="UP000250918">
    <property type="component" value="Unassembled WGS sequence"/>
</dbReference>
<evidence type="ECO:0000256" key="3">
    <source>
        <dbReference type="ARBA" id="ARBA00022692"/>
    </source>
</evidence>
<feature type="transmembrane region" description="Helical" evidence="6">
    <location>
        <begin position="96"/>
        <end position="114"/>
    </location>
</feature>
<feature type="transmembrane region" description="Helical" evidence="6">
    <location>
        <begin position="126"/>
        <end position="147"/>
    </location>
</feature>
<feature type="transmembrane region" description="Helical" evidence="6">
    <location>
        <begin position="353"/>
        <end position="369"/>
    </location>
</feature>
<evidence type="ECO:0000256" key="1">
    <source>
        <dbReference type="ARBA" id="ARBA00004141"/>
    </source>
</evidence>
<dbReference type="InterPro" id="IPR004813">
    <property type="entry name" value="OPT"/>
</dbReference>
<dbReference type="NCBIfam" id="TIGR00733">
    <property type="entry name" value="OPT family oligopeptide transporter"/>
    <property type="match status" value="1"/>
</dbReference>
<dbReference type="EMBL" id="PQAP01000007">
    <property type="protein sequence ID" value="PWB75888.1"/>
    <property type="molecule type" value="Genomic_DNA"/>
</dbReference>
<dbReference type="Pfam" id="PF03169">
    <property type="entry name" value="OPT"/>
    <property type="match status" value="1"/>
</dbReference>
<feature type="transmembrane region" description="Helical" evidence="6">
    <location>
        <begin position="56"/>
        <end position="75"/>
    </location>
</feature>
<feature type="transmembrane region" description="Helical" evidence="6">
    <location>
        <begin position="226"/>
        <end position="244"/>
    </location>
</feature>
<feature type="transmembrane region" description="Helical" evidence="6">
    <location>
        <begin position="536"/>
        <end position="558"/>
    </location>
</feature>
<name>A0A855X4S0_9BACT</name>
<feature type="transmembrane region" description="Helical" evidence="6">
    <location>
        <begin position="297"/>
        <end position="322"/>
    </location>
</feature>
<feature type="transmembrane region" description="Helical" evidence="6">
    <location>
        <begin position="32"/>
        <end position="50"/>
    </location>
</feature>
<keyword evidence="4 6" id="KW-1133">Transmembrane helix</keyword>
<dbReference type="InterPro" id="IPR045035">
    <property type="entry name" value="YSL-like"/>
</dbReference>
<keyword evidence="3 6" id="KW-0812">Transmembrane</keyword>
<accession>A0A855X4S0</accession>
<organism evidence="7 8">
    <name type="scientific">candidate division GN15 bacterium</name>
    <dbReference type="NCBI Taxonomy" id="2072418"/>
    <lineage>
        <taxon>Bacteria</taxon>
        <taxon>candidate division GN15</taxon>
    </lineage>
</organism>
<evidence type="ECO:0000256" key="5">
    <source>
        <dbReference type="ARBA" id="ARBA00023136"/>
    </source>
</evidence>
<dbReference type="GO" id="GO:0016020">
    <property type="term" value="C:membrane"/>
    <property type="evidence" value="ECO:0007669"/>
    <property type="project" value="UniProtKB-SubCell"/>
</dbReference>
<feature type="transmembrane region" description="Helical" evidence="6">
    <location>
        <begin position="593"/>
        <end position="617"/>
    </location>
</feature>
<keyword evidence="2" id="KW-0813">Transport</keyword>
<gene>
    <name evidence="7" type="ORF">C3F09_01890</name>
</gene>
<keyword evidence="5 6" id="KW-0472">Membrane</keyword>
<comment type="subcellular location">
    <subcellularLocation>
        <location evidence="1">Membrane</location>
        <topology evidence="1">Multi-pass membrane protein</topology>
    </subcellularLocation>
</comment>
<protein>
    <submittedName>
        <fullName evidence="7">Oligopeptide transporter, OPT family</fullName>
    </submittedName>
</protein>
<proteinExistence type="predicted"/>
<sequence length="666" mass="69696">MNEPNAPKGQSTKKFEPFVPASQSPAEVTWRAIFLGVAVALVFGLANAYLGLKVGMTVSASIPAAVISMAILRMSRNRPTVLENNIVQGMGSAGESLAAGIIFTVPAFFIWSASSELKAQGYDFSIAQWQIMALAILGGALGVLLMIPLRRFLVEKEHGNLKYPEGTACAEIIKAGDQGGSRAKLVFSGIGVGVVYKVIMSLVKGWPEVVDYNFKGVGSKLIGKGGTIGIDATPALLAVGYIIGPQISAMMLSGAVLGYLAIGPLLSFVGTQAPDLIVAPGNIPLSQMDPGQLRNFYIKYLGVGAVTLGGFVSLMKSFPIIIESFKQGFKQLVGGKGAAEKPERTAYDLPMKWVLLGVLAIILVVGLLPGTGLPWVGVILAVVFGFFFVVVAARIVGLVGSSSMPVSGMTISTLIVTCLVLVGLGFFGPKGMIAAMMVGTIVCVAVSMSGDISQDLKTGFLLGGTPIRMQLTTLIGMAAPALVMGFMLFYLRDTFGFVEGQTGRAPMLAPQANVMATVVSGIMNGNLPWAPIIVGAFLALSVELLGIGALPFAIGLYLPLNLSTPIMLGGIIAWVIGRNVAPALAEARNMQGVLFSSGLVAGDALMGVVVAFLIGIFDQSYAPFYDAHDGQFASLTAGFGPWLSIILFALLAILLYRVSKREMKAV</sequence>
<dbReference type="PANTHER" id="PTHR31645">
    <property type="entry name" value="OLIGOPEPTIDE TRANSPORTER YGL114W-RELATED"/>
    <property type="match status" value="1"/>
</dbReference>
<evidence type="ECO:0000313" key="8">
    <source>
        <dbReference type="Proteomes" id="UP000250918"/>
    </source>
</evidence>
<dbReference type="GO" id="GO:0035673">
    <property type="term" value="F:oligopeptide transmembrane transporter activity"/>
    <property type="evidence" value="ECO:0007669"/>
    <property type="project" value="InterPro"/>
</dbReference>